<accession>A0ABS7N7T2</accession>
<sequence length="393" mass="45028">MIRQSYPLLLVIAVFFACQGTETEDASEPINLELEVTDSVRIPYVGVLSFMDIQPDMDRALFFDLQKRSFVSTDLQGNILGQFSKDRDSPDGFGSFPMAAGRFLDQNRIQLVSMYGVFEYDLEGNLLRSAKTPKDEIKGFSGRMDAIREIKQVGDQLLLTGLLPRTEYNKTQPEFYDTFQQLVWVDPQSGSMEQFLGLDSASIFQNNRSHEPTTLSATFDIRDNELFVISGGDPYLNVYELEEPYKKLKRIPLELTDFQVNPGEDPQKADPRAISFDPSYGMISKLTIVGDYLLINYTTGYEDLDREEYQSIQSQEQWQDFNERVGEKYKPRLQVLSLEGEKLLDIQTPDRLGNVFVSRDGNLWFNVLPNPDVEEDFFQINKVEIKKAGINRL</sequence>
<name>A0ABS7N7T2_9BACT</name>
<organism evidence="1 2">
    <name type="scientific">Algoriphagus marincola</name>
    <dbReference type="NCBI Taxonomy" id="264027"/>
    <lineage>
        <taxon>Bacteria</taxon>
        <taxon>Pseudomonadati</taxon>
        <taxon>Bacteroidota</taxon>
        <taxon>Cytophagia</taxon>
        <taxon>Cytophagales</taxon>
        <taxon>Cyclobacteriaceae</taxon>
        <taxon>Algoriphagus</taxon>
    </lineage>
</organism>
<dbReference type="EMBL" id="JAHVHP010000002">
    <property type="protein sequence ID" value="MBY5951968.1"/>
    <property type="molecule type" value="Genomic_DNA"/>
</dbReference>
<evidence type="ECO:0000313" key="2">
    <source>
        <dbReference type="Proteomes" id="UP000766609"/>
    </source>
</evidence>
<gene>
    <name evidence="1" type="ORF">KUV23_13340</name>
</gene>
<dbReference type="PROSITE" id="PS51257">
    <property type="entry name" value="PROKAR_LIPOPROTEIN"/>
    <property type="match status" value="1"/>
</dbReference>
<dbReference type="Proteomes" id="UP000766609">
    <property type="component" value="Unassembled WGS sequence"/>
</dbReference>
<keyword evidence="2" id="KW-1185">Reference proteome</keyword>
<proteinExistence type="predicted"/>
<reference evidence="1 2" key="1">
    <citation type="submission" date="2021-06" db="EMBL/GenBank/DDBJ databases">
        <title>44 bacteria genomes isolated from Dapeng, Shenzhen.</title>
        <authorList>
            <person name="Zheng W."/>
            <person name="Yu S."/>
            <person name="Huang Y."/>
        </authorList>
    </citation>
    <scope>NUCLEOTIDE SEQUENCE [LARGE SCALE GENOMIC DNA]</scope>
    <source>
        <strain evidence="1 2">DP5N14-6</strain>
    </source>
</reference>
<evidence type="ECO:0000313" key="1">
    <source>
        <dbReference type="EMBL" id="MBY5951968.1"/>
    </source>
</evidence>
<comment type="caution">
    <text evidence="1">The sequence shown here is derived from an EMBL/GenBank/DDBJ whole genome shotgun (WGS) entry which is preliminary data.</text>
</comment>
<dbReference type="RefSeq" id="WP_222584468.1">
    <property type="nucleotide sequence ID" value="NZ_JAHVHP010000002.1"/>
</dbReference>
<protein>
    <submittedName>
        <fullName evidence="1">DUF4221 family protein</fullName>
    </submittedName>
</protein>